<dbReference type="PATRIC" id="fig|1347342.6.peg.1678"/>
<proteinExistence type="predicted"/>
<evidence type="ECO:0000313" key="4">
    <source>
        <dbReference type="Proteomes" id="UP000016160"/>
    </source>
</evidence>
<reference evidence="3 4" key="1">
    <citation type="journal article" date="2013" name="Appl. Environ. Microbiol.">
        <title>The genome of the alga-associated marine flavobacterium Formosa agariphila KMM 3901T reveals a broad potential for degradation of algal polysaccharides.</title>
        <authorList>
            <person name="Mann A.J."/>
            <person name="Hahnke R.L."/>
            <person name="Huang S."/>
            <person name="Werner J."/>
            <person name="Xing P."/>
            <person name="Barbeyron T."/>
            <person name="Huettel B."/>
            <person name="Stueber K."/>
            <person name="Reinhardt R."/>
            <person name="Harder J."/>
            <person name="Gloeckner F.O."/>
            <person name="Amann R.I."/>
            <person name="Teeling H."/>
        </authorList>
    </citation>
    <scope>NUCLEOTIDE SEQUENCE [LARGE SCALE GENOMIC DNA]</scope>
    <source>
        <strain evidence="4">DSM 15362 / KCTC 12365 / LMG 23005 / KMM 3901</strain>
    </source>
</reference>
<accession>T2KKY1</accession>
<evidence type="ECO:0008006" key="5">
    <source>
        <dbReference type="Google" id="ProtNLM"/>
    </source>
</evidence>
<dbReference type="AlphaFoldDB" id="T2KKY1"/>
<feature type="region of interest" description="Disordered" evidence="1">
    <location>
        <begin position="35"/>
        <end position="62"/>
    </location>
</feature>
<name>T2KKY1_FORAG</name>
<organism evidence="3 4">
    <name type="scientific">Formosa agariphila (strain DSM 15362 / KCTC 12365 / LMG 23005 / KMM 3901 / M-2Alg 35-1)</name>
    <dbReference type="NCBI Taxonomy" id="1347342"/>
    <lineage>
        <taxon>Bacteria</taxon>
        <taxon>Pseudomonadati</taxon>
        <taxon>Bacteroidota</taxon>
        <taxon>Flavobacteriia</taxon>
        <taxon>Flavobacteriales</taxon>
        <taxon>Flavobacteriaceae</taxon>
        <taxon>Formosa</taxon>
    </lineage>
</organism>
<keyword evidence="4" id="KW-1185">Reference proteome</keyword>
<dbReference type="eggNOG" id="ENOG5032TAN">
    <property type="taxonomic scope" value="Bacteria"/>
</dbReference>
<evidence type="ECO:0000256" key="2">
    <source>
        <dbReference type="SAM" id="SignalP"/>
    </source>
</evidence>
<evidence type="ECO:0000256" key="1">
    <source>
        <dbReference type="SAM" id="MobiDB-lite"/>
    </source>
</evidence>
<keyword evidence="2" id="KW-0732">Signal</keyword>
<dbReference type="HOGENOM" id="CLU_102891_0_0_10"/>
<gene>
    <name evidence="3" type="ORF">BN863_16730</name>
</gene>
<dbReference type="EMBL" id="HG315671">
    <property type="protein sequence ID" value="CDF79385.1"/>
    <property type="molecule type" value="Genomic_DNA"/>
</dbReference>
<dbReference type="OrthoDB" id="1148517at2"/>
<feature type="signal peptide" evidence="2">
    <location>
        <begin position="1"/>
        <end position="19"/>
    </location>
</feature>
<dbReference type="RefSeq" id="WP_038529532.1">
    <property type="nucleotide sequence ID" value="NZ_HG315671.1"/>
</dbReference>
<protein>
    <recommendedName>
        <fullName evidence="5">Secreted protein</fullName>
    </recommendedName>
</protein>
<feature type="compositionally biased region" description="Low complexity" evidence="1">
    <location>
        <begin position="50"/>
        <end position="60"/>
    </location>
</feature>
<feature type="chain" id="PRO_5004591003" description="Secreted protein" evidence="2">
    <location>
        <begin position="20"/>
        <end position="232"/>
    </location>
</feature>
<dbReference type="Proteomes" id="UP000016160">
    <property type="component" value="Chromosome"/>
</dbReference>
<sequence length="232" mass="25644">MKHFSLFIIFLCISTAAWSQIDSRQGSGFSIPAIESEEGKATETNSLNIEPLETPNLETPEASDKINGLTVTRHPDLNVKEEFSMFNKKKYANPAELYQGNLDQQLKMPDSEAVNPDAVGSLVDQYFGDHKTTSGRVNVIYRDHQAFDGDRIMVYVNDDIIKSNVLLTNGFSGFKLDLQPGLNKIDFQAINTGRSGPNTAQFQVLDEDGNIISGNTWNLAKGVKGTIIIVKE</sequence>
<evidence type="ECO:0000313" key="3">
    <source>
        <dbReference type="EMBL" id="CDF79385.1"/>
    </source>
</evidence>
<dbReference type="STRING" id="1347342.BN863_16730"/>